<sequence>MGVGDGEWQPYTSTVINIIQFQSLLDEARDLLLSLSKSGDHARLFEHHGSRQNVEGRLSCCFKLAKSLHRSIVEGLGPSPDSPDWVVVKSVFELVVRWGIYLYLSVGVGISLENRFQRSAAVAAAAAFLHKQCMDL</sequence>
<gene>
    <name evidence="1" type="ORF">O6H91_16G020900</name>
</gene>
<reference evidence="2" key="1">
    <citation type="journal article" date="2024" name="Proc. Natl. Acad. Sci. U.S.A.">
        <title>Extraordinary preservation of gene collinearity over three hundred million years revealed in homosporous lycophytes.</title>
        <authorList>
            <person name="Li C."/>
            <person name="Wickell D."/>
            <person name="Kuo L.Y."/>
            <person name="Chen X."/>
            <person name="Nie B."/>
            <person name="Liao X."/>
            <person name="Peng D."/>
            <person name="Ji J."/>
            <person name="Jenkins J."/>
            <person name="Williams M."/>
            <person name="Shu S."/>
            <person name="Plott C."/>
            <person name="Barry K."/>
            <person name="Rajasekar S."/>
            <person name="Grimwood J."/>
            <person name="Han X."/>
            <person name="Sun S."/>
            <person name="Hou Z."/>
            <person name="He W."/>
            <person name="Dai G."/>
            <person name="Sun C."/>
            <person name="Schmutz J."/>
            <person name="Leebens-Mack J.H."/>
            <person name="Li F.W."/>
            <person name="Wang L."/>
        </authorList>
    </citation>
    <scope>NUCLEOTIDE SEQUENCE [LARGE SCALE GENOMIC DNA]</scope>
    <source>
        <strain evidence="2">cv. PW_Plant_1</strain>
    </source>
</reference>
<keyword evidence="2" id="KW-1185">Reference proteome</keyword>
<protein>
    <submittedName>
        <fullName evidence="1">Uncharacterized protein</fullName>
    </submittedName>
</protein>
<name>A0ACC2BAD0_DIPCM</name>
<dbReference type="EMBL" id="CM055107">
    <property type="protein sequence ID" value="KAJ7526736.1"/>
    <property type="molecule type" value="Genomic_DNA"/>
</dbReference>
<evidence type="ECO:0000313" key="1">
    <source>
        <dbReference type="EMBL" id="KAJ7526736.1"/>
    </source>
</evidence>
<evidence type="ECO:0000313" key="2">
    <source>
        <dbReference type="Proteomes" id="UP001162992"/>
    </source>
</evidence>
<proteinExistence type="predicted"/>
<comment type="caution">
    <text evidence="1">The sequence shown here is derived from an EMBL/GenBank/DDBJ whole genome shotgun (WGS) entry which is preliminary data.</text>
</comment>
<organism evidence="1 2">
    <name type="scientific">Diphasiastrum complanatum</name>
    <name type="common">Issler's clubmoss</name>
    <name type="synonym">Lycopodium complanatum</name>
    <dbReference type="NCBI Taxonomy" id="34168"/>
    <lineage>
        <taxon>Eukaryota</taxon>
        <taxon>Viridiplantae</taxon>
        <taxon>Streptophyta</taxon>
        <taxon>Embryophyta</taxon>
        <taxon>Tracheophyta</taxon>
        <taxon>Lycopodiopsida</taxon>
        <taxon>Lycopodiales</taxon>
        <taxon>Lycopodiaceae</taxon>
        <taxon>Lycopodioideae</taxon>
        <taxon>Diphasiastrum</taxon>
    </lineage>
</organism>
<dbReference type="Proteomes" id="UP001162992">
    <property type="component" value="Chromosome 16"/>
</dbReference>
<accession>A0ACC2BAD0</accession>